<name>A0A9N8F409_9STRA</name>
<organism evidence="3 4">
    <name type="scientific">Seminavis robusta</name>
    <dbReference type="NCBI Taxonomy" id="568900"/>
    <lineage>
        <taxon>Eukaryota</taxon>
        <taxon>Sar</taxon>
        <taxon>Stramenopiles</taxon>
        <taxon>Ochrophyta</taxon>
        <taxon>Bacillariophyta</taxon>
        <taxon>Bacillariophyceae</taxon>
        <taxon>Bacillariophycidae</taxon>
        <taxon>Naviculales</taxon>
        <taxon>Naviculaceae</taxon>
        <taxon>Seminavis</taxon>
    </lineage>
</organism>
<feature type="region of interest" description="Disordered" evidence="1">
    <location>
        <begin position="625"/>
        <end position="659"/>
    </location>
</feature>
<feature type="compositionally biased region" description="Polar residues" evidence="1">
    <location>
        <begin position="215"/>
        <end position="235"/>
    </location>
</feature>
<sequence length="659" mass="71124">MSSWGRCRSDPPGHGQPPSQPTSYSPPDVGRAQIPPWQLLQVPFYQQPQQPKRGQVLMPMALAQIPTLDLPFGRLPTQESLPVLRSNGGSLDQLAEAPTKIESESPTTVNLEINQGPPEANPQPNHEEKEINADNTVTEFSDEEENEGGIFGFFHKLYSGARSVLNTNICKVSDTSTAGDERSNSGSLGSEEEETSAVAPDAHFLDEGQKNAASNLKTESTDMVLQQRGGKTNPCNHKKKDPPVNGGEHFTADSYGATAAVGATGICRDAPARVNTGTHASGLVATTTTVAAVAGNEVETARPTNQNGTEGVEKLNSECVEPTVTPAVTGAPHTHTLVQPPPPAAAAPAPNGGTVAVAVRPEAESPVVAVVAVPPPAQVAVLPPTVQQPPPPVPPAGVSALGNNELMMMLLKSQQSQLKSQQSHLSTLQSLLDKKDQSPGPGTGTGTTVQPQQHNDKIVWPMEKAQAKSLPVPTWGEQFAALASFHAKNGHFNVPFSDDRRLHNWVKNLRKSTSLTEDMKAKLHAIGFFPKEPVVDHLVASLQQRNSDNNNNNNITARELQDPPEEQKRHFVCIVGSDYCMKWKEETAKEETAKVESQKTTQHGPQTRWSLMMMRRRYTYQFVPGEAPGSVRERGRCHLHPQGPRRRELGVPDDDTGKS</sequence>
<feature type="domain" description="Helicase-associated" evidence="2">
    <location>
        <begin position="474"/>
        <end position="528"/>
    </location>
</feature>
<dbReference type="InterPro" id="IPR005114">
    <property type="entry name" value="Helicase_assoc"/>
</dbReference>
<reference evidence="3" key="1">
    <citation type="submission" date="2020-06" db="EMBL/GenBank/DDBJ databases">
        <authorList>
            <consortium name="Plant Systems Biology data submission"/>
        </authorList>
    </citation>
    <scope>NUCLEOTIDE SEQUENCE</scope>
    <source>
        <strain evidence="3">D6</strain>
    </source>
</reference>
<comment type="caution">
    <text evidence="3">The sequence shown here is derived from an EMBL/GenBank/DDBJ whole genome shotgun (WGS) entry which is preliminary data.</text>
</comment>
<evidence type="ECO:0000313" key="4">
    <source>
        <dbReference type="Proteomes" id="UP001153069"/>
    </source>
</evidence>
<accession>A0A9N8F409</accession>
<feature type="region of interest" description="Disordered" evidence="1">
    <location>
        <begin position="433"/>
        <end position="454"/>
    </location>
</feature>
<dbReference type="Pfam" id="PF03457">
    <property type="entry name" value="HA"/>
    <property type="match status" value="1"/>
</dbReference>
<dbReference type="EMBL" id="CAICTM010002765">
    <property type="protein sequence ID" value="CAB9530165.1"/>
    <property type="molecule type" value="Genomic_DNA"/>
</dbReference>
<protein>
    <recommendedName>
        <fullName evidence="2">Helicase-associated domain-containing protein</fullName>
    </recommendedName>
</protein>
<gene>
    <name evidence="3" type="ORF">SEMRO_2767_G336680.1</name>
</gene>
<feature type="region of interest" description="Disordered" evidence="1">
    <location>
        <begin position="1"/>
        <end position="35"/>
    </location>
</feature>
<dbReference type="Gene3D" id="6.10.140.530">
    <property type="match status" value="1"/>
</dbReference>
<dbReference type="AlphaFoldDB" id="A0A9N8F409"/>
<evidence type="ECO:0000256" key="1">
    <source>
        <dbReference type="SAM" id="MobiDB-lite"/>
    </source>
</evidence>
<evidence type="ECO:0000259" key="2">
    <source>
        <dbReference type="Pfam" id="PF03457"/>
    </source>
</evidence>
<proteinExistence type="predicted"/>
<feature type="region of interest" description="Disordered" evidence="1">
    <location>
        <begin position="215"/>
        <end position="243"/>
    </location>
</feature>
<evidence type="ECO:0000313" key="3">
    <source>
        <dbReference type="EMBL" id="CAB9530165.1"/>
    </source>
</evidence>
<dbReference type="Proteomes" id="UP001153069">
    <property type="component" value="Unassembled WGS sequence"/>
</dbReference>
<feature type="compositionally biased region" description="Basic and acidic residues" evidence="1">
    <location>
        <begin position="645"/>
        <end position="659"/>
    </location>
</feature>
<keyword evidence="4" id="KW-1185">Reference proteome</keyword>
<feature type="region of interest" description="Disordered" evidence="1">
    <location>
        <begin position="174"/>
        <end position="202"/>
    </location>
</feature>